<gene>
    <name evidence="1" type="ORF">Ciccas_013153</name>
</gene>
<proteinExistence type="predicted"/>
<name>A0ABD2PN59_9PLAT</name>
<protein>
    <submittedName>
        <fullName evidence="1">Uncharacterized protein</fullName>
    </submittedName>
</protein>
<accession>A0ABD2PN59</accession>
<sequence length="192" mass="21216">MRANYLRMTPVDWFYFSSVPAARVHTEVNVNRPPRPLSAHELYCDPPSTSTASFSPAKNKYAKSSARSVLERQQQTTKIPYTSTSNGQKVTVFTQMKSGNQQPQMTTGARTVPIKVVKQSEQSKPFLVSSFASPPSTSGFYSHSRSSATLQHQHEQFFDSSISHHSFDDMAAQHTVSTVESSDCDSTICAGN</sequence>
<comment type="caution">
    <text evidence="1">The sequence shown here is derived from an EMBL/GenBank/DDBJ whole genome shotgun (WGS) entry which is preliminary data.</text>
</comment>
<reference evidence="1 2" key="1">
    <citation type="submission" date="2024-11" db="EMBL/GenBank/DDBJ databases">
        <title>Adaptive evolution of stress response genes in parasites aligns with host niche diversity.</title>
        <authorList>
            <person name="Hahn C."/>
            <person name="Resl P."/>
        </authorList>
    </citation>
    <scope>NUCLEOTIDE SEQUENCE [LARGE SCALE GENOMIC DNA]</scope>
    <source>
        <strain evidence="1">EGGRZ-B1_66</strain>
        <tissue evidence="1">Body</tissue>
    </source>
</reference>
<evidence type="ECO:0000313" key="2">
    <source>
        <dbReference type="Proteomes" id="UP001626550"/>
    </source>
</evidence>
<keyword evidence="2" id="KW-1185">Reference proteome</keyword>
<dbReference type="EMBL" id="JBJKFK010005448">
    <property type="protein sequence ID" value="KAL3308317.1"/>
    <property type="molecule type" value="Genomic_DNA"/>
</dbReference>
<organism evidence="1 2">
    <name type="scientific">Cichlidogyrus casuarinus</name>
    <dbReference type="NCBI Taxonomy" id="1844966"/>
    <lineage>
        <taxon>Eukaryota</taxon>
        <taxon>Metazoa</taxon>
        <taxon>Spiralia</taxon>
        <taxon>Lophotrochozoa</taxon>
        <taxon>Platyhelminthes</taxon>
        <taxon>Monogenea</taxon>
        <taxon>Monopisthocotylea</taxon>
        <taxon>Dactylogyridea</taxon>
        <taxon>Ancyrocephalidae</taxon>
        <taxon>Cichlidogyrus</taxon>
    </lineage>
</organism>
<dbReference type="AlphaFoldDB" id="A0ABD2PN59"/>
<dbReference type="Proteomes" id="UP001626550">
    <property type="component" value="Unassembled WGS sequence"/>
</dbReference>
<evidence type="ECO:0000313" key="1">
    <source>
        <dbReference type="EMBL" id="KAL3308317.1"/>
    </source>
</evidence>